<dbReference type="AlphaFoldDB" id="H6BZF1"/>
<dbReference type="Proteomes" id="UP000007304">
    <property type="component" value="Unassembled WGS sequence"/>
</dbReference>
<evidence type="ECO:0000313" key="3">
    <source>
        <dbReference type="Proteomes" id="UP000007304"/>
    </source>
</evidence>
<sequence>MARLRVWSGKASVPSNTRDMPYQVSSEGGCRRPCLLRGSNNNSGPRAMTISLQAPSYPVPLGGQKRNSKQSRCSHGRCGHFYAWAGSRARRTRRTVRVVTVRT</sequence>
<organism evidence="2 3">
    <name type="scientific">Exophiala dermatitidis (strain ATCC 34100 / CBS 525.76 / NIH/UT8656)</name>
    <name type="common">Black yeast</name>
    <name type="synonym">Wangiella dermatitidis</name>
    <dbReference type="NCBI Taxonomy" id="858893"/>
    <lineage>
        <taxon>Eukaryota</taxon>
        <taxon>Fungi</taxon>
        <taxon>Dikarya</taxon>
        <taxon>Ascomycota</taxon>
        <taxon>Pezizomycotina</taxon>
        <taxon>Eurotiomycetes</taxon>
        <taxon>Chaetothyriomycetidae</taxon>
        <taxon>Chaetothyriales</taxon>
        <taxon>Herpotrichiellaceae</taxon>
        <taxon>Exophiala</taxon>
    </lineage>
</organism>
<protein>
    <submittedName>
        <fullName evidence="2">Uncharacterized protein</fullName>
    </submittedName>
</protein>
<dbReference type="EMBL" id="JH226133">
    <property type="protein sequence ID" value="EHY57015.1"/>
    <property type="molecule type" value="Genomic_DNA"/>
</dbReference>
<reference evidence="2" key="1">
    <citation type="submission" date="2011-07" db="EMBL/GenBank/DDBJ databases">
        <title>The Genome Sequence of Exophiala (Wangiella) dermatitidis NIH/UT8656.</title>
        <authorList>
            <consortium name="The Broad Institute Genome Sequencing Platform"/>
            <person name="Cuomo C."/>
            <person name="Wang Z."/>
            <person name="Hunicke-Smith S."/>
            <person name="Szanislo P.J."/>
            <person name="Earl A."/>
            <person name="Young S.K."/>
            <person name="Zeng Q."/>
            <person name="Gargeya S."/>
            <person name="Fitzgerald M."/>
            <person name="Haas B."/>
            <person name="Abouelleil A."/>
            <person name="Alvarado L."/>
            <person name="Arachchi H.M."/>
            <person name="Berlin A."/>
            <person name="Brown A."/>
            <person name="Chapman S.B."/>
            <person name="Chen Z."/>
            <person name="Dunbar C."/>
            <person name="Freedman E."/>
            <person name="Gearin G."/>
            <person name="Gellesch M."/>
            <person name="Goldberg J."/>
            <person name="Griggs A."/>
            <person name="Gujja S."/>
            <person name="Heiman D."/>
            <person name="Howarth C."/>
            <person name="Larson L."/>
            <person name="Lui A."/>
            <person name="MacDonald P.J.P."/>
            <person name="Montmayeur A."/>
            <person name="Murphy C."/>
            <person name="Neiman D."/>
            <person name="Pearson M."/>
            <person name="Priest M."/>
            <person name="Roberts A."/>
            <person name="Saif S."/>
            <person name="Shea T."/>
            <person name="Shenoy N."/>
            <person name="Sisk P."/>
            <person name="Stolte C."/>
            <person name="Sykes S."/>
            <person name="Wortman J."/>
            <person name="Nusbaum C."/>
            <person name="Birren B."/>
        </authorList>
    </citation>
    <scope>NUCLEOTIDE SEQUENCE</scope>
    <source>
        <strain evidence="2">NIH/UT8656</strain>
    </source>
</reference>
<dbReference type="GeneID" id="20309708"/>
<dbReference type="InParanoid" id="H6BZF1"/>
<dbReference type="RefSeq" id="XP_009157476.1">
    <property type="nucleotide sequence ID" value="XM_009159228.1"/>
</dbReference>
<name>H6BZF1_EXODN</name>
<evidence type="ECO:0000256" key="1">
    <source>
        <dbReference type="SAM" id="MobiDB-lite"/>
    </source>
</evidence>
<accession>H6BZF1</accession>
<feature type="region of interest" description="Disordered" evidence="1">
    <location>
        <begin position="1"/>
        <end position="28"/>
    </location>
</feature>
<keyword evidence="3" id="KW-1185">Reference proteome</keyword>
<proteinExistence type="predicted"/>
<feature type="compositionally biased region" description="Polar residues" evidence="1">
    <location>
        <begin position="13"/>
        <end position="26"/>
    </location>
</feature>
<dbReference type="VEuPathDB" id="FungiDB:HMPREF1120_05069"/>
<dbReference type="HOGENOM" id="CLU_2263740_0_0_1"/>
<gene>
    <name evidence="2" type="ORF">HMPREF1120_05069</name>
</gene>
<evidence type="ECO:0000313" key="2">
    <source>
        <dbReference type="EMBL" id="EHY57015.1"/>
    </source>
</evidence>